<sequence length="367" mass="41228">MSSRNHPSKKKNRYLSLVAFAAAGGLFLFNSTVIYSNETKQTRDNNIESYLENAISSPQLRSNAGEATHFQDPMNPLAIPQGQAPNLPSIRVEDNDLEKRRRNYGGKGDKAHLGGFAEIDPGGISIPVFKYMIEKLGVKSFLDIGCGRGFSTSWFVLHGVDVMCAEGSHDAIERTIIPEPDKRLVEHDFSRGPWWPEKTYDAAWAVEFLEHVGVQYHYNYVSAFRKAALIFVTASKGAGWHHVEVHKNDWWIQKYESYGFKYNAELTEQARNIAKAGKKDYTAPNGVYLDGFYIRVTLMVFVNPMVASLPEHAHLFPELGCVGQRLCDPERGETPTPESMLPLNLTQAMDDAWNTLVRENVAGMPKE</sequence>
<dbReference type="InterPro" id="IPR029063">
    <property type="entry name" value="SAM-dependent_MTases_sf"/>
</dbReference>
<dbReference type="Pfam" id="PF08241">
    <property type="entry name" value="Methyltransf_11"/>
    <property type="match status" value="1"/>
</dbReference>
<feature type="domain" description="Methyltransferase type 11" evidence="1">
    <location>
        <begin position="142"/>
        <end position="215"/>
    </location>
</feature>
<dbReference type="InterPro" id="IPR013216">
    <property type="entry name" value="Methyltransf_11"/>
</dbReference>
<protein>
    <recommendedName>
        <fullName evidence="1">Methyltransferase type 11 domain-containing protein</fullName>
    </recommendedName>
</protein>
<accession>A0A7S2EFQ3</accession>
<organism evidence="2">
    <name type="scientific">Ditylum brightwellii</name>
    <dbReference type="NCBI Taxonomy" id="49249"/>
    <lineage>
        <taxon>Eukaryota</taxon>
        <taxon>Sar</taxon>
        <taxon>Stramenopiles</taxon>
        <taxon>Ochrophyta</taxon>
        <taxon>Bacillariophyta</taxon>
        <taxon>Mediophyceae</taxon>
        <taxon>Lithodesmiophycidae</taxon>
        <taxon>Lithodesmiales</taxon>
        <taxon>Lithodesmiaceae</taxon>
        <taxon>Ditylum</taxon>
    </lineage>
</organism>
<gene>
    <name evidence="2" type="ORF">DBRI1063_LOCUS12979</name>
</gene>
<name>A0A7S2EFQ3_9STRA</name>
<dbReference type="SUPFAM" id="SSF53335">
    <property type="entry name" value="S-adenosyl-L-methionine-dependent methyltransferases"/>
    <property type="match status" value="1"/>
</dbReference>
<evidence type="ECO:0000259" key="1">
    <source>
        <dbReference type="Pfam" id="PF08241"/>
    </source>
</evidence>
<dbReference type="Gene3D" id="3.40.50.150">
    <property type="entry name" value="Vaccinia Virus protein VP39"/>
    <property type="match status" value="1"/>
</dbReference>
<evidence type="ECO:0000313" key="2">
    <source>
        <dbReference type="EMBL" id="CAD9333780.1"/>
    </source>
</evidence>
<proteinExistence type="predicted"/>
<dbReference type="GO" id="GO:0008757">
    <property type="term" value="F:S-adenosylmethionine-dependent methyltransferase activity"/>
    <property type="evidence" value="ECO:0007669"/>
    <property type="project" value="InterPro"/>
</dbReference>
<dbReference type="AlphaFoldDB" id="A0A7S2EFQ3"/>
<reference evidence="2" key="1">
    <citation type="submission" date="2021-01" db="EMBL/GenBank/DDBJ databases">
        <authorList>
            <person name="Corre E."/>
            <person name="Pelletier E."/>
            <person name="Niang G."/>
            <person name="Scheremetjew M."/>
            <person name="Finn R."/>
            <person name="Kale V."/>
            <person name="Holt S."/>
            <person name="Cochrane G."/>
            <person name="Meng A."/>
            <person name="Brown T."/>
            <person name="Cohen L."/>
        </authorList>
    </citation>
    <scope>NUCLEOTIDE SEQUENCE</scope>
    <source>
        <strain evidence="2">Pop2</strain>
    </source>
</reference>
<dbReference type="EMBL" id="HBGN01020357">
    <property type="protein sequence ID" value="CAD9333780.1"/>
    <property type="molecule type" value="Transcribed_RNA"/>
</dbReference>